<dbReference type="PANTHER" id="PTHR35908:SF1">
    <property type="entry name" value="CONSERVED PROTEIN"/>
    <property type="match status" value="1"/>
</dbReference>
<gene>
    <name evidence="2" type="ORF">Z045_10850</name>
</gene>
<dbReference type="PANTHER" id="PTHR35908">
    <property type="entry name" value="HYPOTHETICAL FUSION PROTEIN"/>
    <property type="match status" value="1"/>
</dbReference>
<proteinExistence type="predicted"/>
<reference evidence="2 3" key="2">
    <citation type="journal article" date="2016" name="Genome Announc.">
        <title>Draft Genome Sequence of a Versatile Hydrocarbon-Degrading Bacterium, Rhodococcus pyridinivorans Strain KG-16, Collected from Oil Fields in India.</title>
        <authorList>
            <person name="Aggarwal R.K."/>
            <person name="Dawar C."/>
            <person name="Phanindranath R."/>
            <person name="Mutnuri L."/>
            <person name="Dayal A.M."/>
        </authorList>
    </citation>
    <scope>NUCLEOTIDE SEQUENCE [LARGE SCALE GENOMIC DNA]</scope>
    <source>
        <strain evidence="2 3">KG-16</strain>
    </source>
</reference>
<dbReference type="PROSITE" id="PS51819">
    <property type="entry name" value="VOC"/>
    <property type="match status" value="1"/>
</dbReference>
<protein>
    <submittedName>
        <fullName evidence="2">Glyoxalase</fullName>
    </submittedName>
</protein>
<comment type="caution">
    <text evidence="2">The sequence shown here is derived from an EMBL/GenBank/DDBJ whole genome shotgun (WGS) entry which is preliminary data.</text>
</comment>
<reference evidence="3" key="1">
    <citation type="submission" date="2015-01" db="EMBL/GenBank/DDBJ databases">
        <title>Draft genome sequence of Rhodococcus pyridinivorans strain KG-16, a hydrocarbon-degrading bacterium.</title>
        <authorList>
            <person name="Aggarwal R.K."/>
            <person name="Dawar C."/>
        </authorList>
    </citation>
    <scope>NUCLEOTIDE SEQUENCE [LARGE SCALE GENOMIC DNA]</scope>
    <source>
        <strain evidence="3">KG-16</strain>
    </source>
</reference>
<evidence type="ECO:0000313" key="3">
    <source>
        <dbReference type="Proteomes" id="UP000053060"/>
    </source>
</evidence>
<evidence type="ECO:0000313" key="2">
    <source>
        <dbReference type="EMBL" id="KSZ58400.1"/>
    </source>
</evidence>
<feature type="domain" description="VOC" evidence="1">
    <location>
        <begin position="4"/>
        <end position="115"/>
    </location>
</feature>
<dbReference type="PATRIC" id="fig|1441730.3.peg.2263"/>
<evidence type="ECO:0000259" key="1">
    <source>
        <dbReference type="PROSITE" id="PS51819"/>
    </source>
</evidence>
<dbReference type="InterPro" id="IPR037523">
    <property type="entry name" value="VOC_core"/>
</dbReference>
<dbReference type="Proteomes" id="UP000053060">
    <property type="component" value="Unassembled WGS sequence"/>
</dbReference>
<dbReference type="InterPro" id="IPR029068">
    <property type="entry name" value="Glyas_Bleomycin-R_OHBP_Dase"/>
</dbReference>
<dbReference type="RefSeq" id="WP_060651884.1">
    <property type="nucleotide sequence ID" value="NZ_AZXY01000005.1"/>
</dbReference>
<dbReference type="Gene3D" id="3.10.180.10">
    <property type="entry name" value="2,3-Dihydroxybiphenyl 1,2-Dioxygenase, domain 1"/>
    <property type="match status" value="1"/>
</dbReference>
<dbReference type="EMBL" id="AZXY01000005">
    <property type="protein sequence ID" value="KSZ58400.1"/>
    <property type="molecule type" value="Genomic_DNA"/>
</dbReference>
<dbReference type="CDD" id="cd06587">
    <property type="entry name" value="VOC"/>
    <property type="match status" value="1"/>
</dbReference>
<dbReference type="InterPro" id="IPR041581">
    <property type="entry name" value="Glyoxalase_6"/>
</dbReference>
<dbReference type="Pfam" id="PF18029">
    <property type="entry name" value="Glyoxalase_6"/>
    <property type="match status" value="1"/>
</dbReference>
<organism evidence="2 3">
    <name type="scientific">Rhodococcus pyridinivorans KG-16</name>
    <dbReference type="NCBI Taxonomy" id="1441730"/>
    <lineage>
        <taxon>Bacteria</taxon>
        <taxon>Bacillati</taxon>
        <taxon>Actinomycetota</taxon>
        <taxon>Actinomycetes</taxon>
        <taxon>Mycobacteriales</taxon>
        <taxon>Nocardiaceae</taxon>
        <taxon>Rhodococcus</taxon>
    </lineage>
</organism>
<name>A0A0V9UK70_9NOCA</name>
<dbReference type="SUPFAM" id="SSF54593">
    <property type="entry name" value="Glyoxalase/Bleomycin resistance protein/Dihydroxybiphenyl dioxygenase"/>
    <property type="match status" value="1"/>
</dbReference>
<sequence length="116" mass="12952">MTATIAMITFDTTDPAPIARWWAERTGGRIEQENDGWFFIVALPQGIRLGFQKVSDPTPGKNRVHLDLAAPDLDAEVERFVQAGAKEVHRENMGDDFRWVTLADPEGNLFCVAEGH</sequence>
<accession>A0A0V9UK70</accession>
<dbReference type="AlphaFoldDB" id="A0A0V9UK70"/>